<dbReference type="EC" id="2.1.1.-" evidence="6"/>
<comment type="function">
    <text evidence="6">Methylates ribosomal protein L11.</text>
</comment>
<feature type="binding site" evidence="6">
    <location>
        <position position="138"/>
    </location>
    <ligand>
        <name>S-adenosyl-L-methionine</name>
        <dbReference type="ChEBI" id="CHEBI:59789"/>
    </ligand>
</feature>
<comment type="subcellular location">
    <subcellularLocation>
        <location evidence="6">Cytoplasm</location>
    </subcellularLocation>
</comment>
<dbReference type="GO" id="GO:0005737">
    <property type="term" value="C:cytoplasm"/>
    <property type="evidence" value="ECO:0007669"/>
    <property type="project" value="UniProtKB-SubCell"/>
</dbReference>
<dbReference type="GO" id="GO:0032259">
    <property type="term" value="P:methylation"/>
    <property type="evidence" value="ECO:0007669"/>
    <property type="project" value="UniProtKB-KW"/>
</dbReference>
<comment type="caution">
    <text evidence="7">The sequence shown here is derived from an EMBL/GenBank/DDBJ whole genome shotgun (WGS) entry which is preliminary data.</text>
</comment>
<sequence>MKYLMGSFGIDCPEELKQVCKDLLADSLAEAGFESFEETEHGLNGYVNADLFDEEAMREAINLFPIEGAKISVKMAEAEDKDWNEAWEQEGFDPIVIDDQVLIYDAKRGAPHPGLSADHIEIGVEARQAFGTGTHETTRLAISAMLGMNLNQKRVLDCGCGTGILGIAAMKMGAKEVVGYDIDEWSVENTRHNAELNQVENLNVYLGNSAVLNHVSGLFDLVVANINRNILLADMAIFREVMAPGATMILSGFYEKDVPLLVEKAENLGLRLSDKRVEAEWTCLIFHC</sequence>
<accession>A0A9D2FXJ6</accession>
<keyword evidence="5 6" id="KW-0949">S-adenosyl-L-methionine</keyword>
<dbReference type="AlphaFoldDB" id="A0A9D2FXJ6"/>
<dbReference type="PANTHER" id="PTHR43648">
    <property type="entry name" value="ELECTRON TRANSFER FLAVOPROTEIN BETA SUBUNIT LYSINE METHYLTRANSFERASE"/>
    <property type="match status" value="1"/>
</dbReference>
<keyword evidence="2 6" id="KW-0963">Cytoplasm</keyword>
<dbReference type="Pfam" id="PF06325">
    <property type="entry name" value="PrmA"/>
    <property type="match status" value="1"/>
</dbReference>
<evidence type="ECO:0000256" key="3">
    <source>
        <dbReference type="ARBA" id="ARBA00022603"/>
    </source>
</evidence>
<dbReference type="Proteomes" id="UP000824055">
    <property type="component" value="Unassembled WGS sequence"/>
</dbReference>
<evidence type="ECO:0000313" key="8">
    <source>
        <dbReference type="Proteomes" id="UP000824055"/>
    </source>
</evidence>
<keyword evidence="4 6" id="KW-0808">Transferase</keyword>
<dbReference type="HAMAP" id="MF_00735">
    <property type="entry name" value="Methyltr_PrmA"/>
    <property type="match status" value="1"/>
</dbReference>
<dbReference type="CDD" id="cd02440">
    <property type="entry name" value="AdoMet_MTases"/>
    <property type="match status" value="1"/>
</dbReference>
<dbReference type="EMBL" id="DXBE01000020">
    <property type="protein sequence ID" value="HIZ68657.1"/>
    <property type="molecule type" value="Genomic_DNA"/>
</dbReference>
<evidence type="ECO:0000256" key="4">
    <source>
        <dbReference type="ARBA" id="ARBA00022679"/>
    </source>
</evidence>
<evidence type="ECO:0000313" key="7">
    <source>
        <dbReference type="EMBL" id="HIZ68657.1"/>
    </source>
</evidence>
<dbReference type="InterPro" id="IPR004498">
    <property type="entry name" value="Ribosomal_PrmA_MeTrfase"/>
</dbReference>
<dbReference type="SUPFAM" id="SSF53335">
    <property type="entry name" value="S-adenosyl-L-methionine-dependent methyltransferases"/>
    <property type="match status" value="1"/>
</dbReference>
<name>A0A9D2FXJ6_9BACT</name>
<comment type="similarity">
    <text evidence="1 6">Belongs to the methyltransferase superfamily. PrmA family.</text>
</comment>
<dbReference type="InterPro" id="IPR050078">
    <property type="entry name" value="Ribosomal_L11_MeTrfase_PrmA"/>
</dbReference>
<evidence type="ECO:0000256" key="2">
    <source>
        <dbReference type="ARBA" id="ARBA00022490"/>
    </source>
</evidence>
<organism evidence="7 8">
    <name type="scientific">Candidatus Prevotella avicola</name>
    <dbReference type="NCBI Taxonomy" id="2838738"/>
    <lineage>
        <taxon>Bacteria</taxon>
        <taxon>Pseudomonadati</taxon>
        <taxon>Bacteroidota</taxon>
        <taxon>Bacteroidia</taxon>
        <taxon>Bacteroidales</taxon>
        <taxon>Prevotellaceae</taxon>
        <taxon>Prevotella</taxon>
    </lineage>
</organism>
<comment type="catalytic activity">
    <reaction evidence="6">
        <text>L-lysyl-[protein] + 3 S-adenosyl-L-methionine = N(6),N(6),N(6)-trimethyl-L-lysyl-[protein] + 3 S-adenosyl-L-homocysteine + 3 H(+)</text>
        <dbReference type="Rhea" id="RHEA:54192"/>
        <dbReference type="Rhea" id="RHEA-COMP:9752"/>
        <dbReference type="Rhea" id="RHEA-COMP:13826"/>
        <dbReference type="ChEBI" id="CHEBI:15378"/>
        <dbReference type="ChEBI" id="CHEBI:29969"/>
        <dbReference type="ChEBI" id="CHEBI:57856"/>
        <dbReference type="ChEBI" id="CHEBI:59789"/>
        <dbReference type="ChEBI" id="CHEBI:61961"/>
    </reaction>
</comment>
<feature type="binding site" evidence="6">
    <location>
        <position position="159"/>
    </location>
    <ligand>
        <name>S-adenosyl-L-methionine</name>
        <dbReference type="ChEBI" id="CHEBI:59789"/>
    </ligand>
</feature>
<dbReference type="GO" id="GO:0005840">
    <property type="term" value="C:ribosome"/>
    <property type="evidence" value="ECO:0007669"/>
    <property type="project" value="UniProtKB-KW"/>
</dbReference>
<reference evidence="7" key="1">
    <citation type="journal article" date="2021" name="PeerJ">
        <title>Extensive microbial diversity within the chicken gut microbiome revealed by metagenomics and culture.</title>
        <authorList>
            <person name="Gilroy R."/>
            <person name="Ravi A."/>
            <person name="Getino M."/>
            <person name="Pursley I."/>
            <person name="Horton D.L."/>
            <person name="Alikhan N.F."/>
            <person name="Baker D."/>
            <person name="Gharbi K."/>
            <person name="Hall N."/>
            <person name="Watson M."/>
            <person name="Adriaenssens E.M."/>
            <person name="Foster-Nyarko E."/>
            <person name="Jarju S."/>
            <person name="Secka A."/>
            <person name="Antonio M."/>
            <person name="Oren A."/>
            <person name="Chaudhuri R.R."/>
            <person name="La Ragione R."/>
            <person name="Hildebrand F."/>
            <person name="Pallen M.J."/>
        </authorList>
    </citation>
    <scope>NUCLEOTIDE SEQUENCE</scope>
    <source>
        <strain evidence="7">ChiHecec3B27-8219</strain>
    </source>
</reference>
<dbReference type="NCBIfam" id="NF001785">
    <property type="entry name" value="PRK00517.2-2"/>
    <property type="match status" value="1"/>
</dbReference>
<gene>
    <name evidence="6 7" type="primary">prmA</name>
    <name evidence="7" type="ORF">H9966_02050</name>
</gene>
<keyword evidence="7" id="KW-0689">Ribosomal protein</keyword>
<feature type="binding site" evidence="6">
    <location>
        <position position="225"/>
    </location>
    <ligand>
        <name>S-adenosyl-L-methionine</name>
        <dbReference type="ChEBI" id="CHEBI:59789"/>
    </ligand>
</feature>
<keyword evidence="3 6" id="KW-0489">Methyltransferase</keyword>
<reference evidence="7" key="2">
    <citation type="submission" date="2021-04" db="EMBL/GenBank/DDBJ databases">
        <authorList>
            <person name="Gilroy R."/>
        </authorList>
    </citation>
    <scope>NUCLEOTIDE SEQUENCE</scope>
    <source>
        <strain evidence="7">ChiHecec3B27-8219</strain>
    </source>
</reference>
<dbReference type="GO" id="GO:0008276">
    <property type="term" value="F:protein methyltransferase activity"/>
    <property type="evidence" value="ECO:0007669"/>
    <property type="project" value="UniProtKB-UniRule"/>
</dbReference>
<evidence type="ECO:0000256" key="5">
    <source>
        <dbReference type="ARBA" id="ARBA00022691"/>
    </source>
</evidence>
<feature type="binding site" evidence="6">
    <location>
        <position position="181"/>
    </location>
    <ligand>
        <name>S-adenosyl-L-methionine</name>
        <dbReference type="ChEBI" id="CHEBI:59789"/>
    </ligand>
</feature>
<dbReference type="PANTHER" id="PTHR43648:SF1">
    <property type="entry name" value="ELECTRON TRANSFER FLAVOPROTEIN BETA SUBUNIT LYSINE METHYLTRANSFERASE"/>
    <property type="match status" value="1"/>
</dbReference>
<dbReference type="InterPro" id="IPR029063">
    <property type="entry name" value="SAM-dependent_MTases_sf"/>
</dbReference>
<dbReference type="Gene3D" id="3.40.50.150">
    <property type="entry name" value="Vaccinia Virus protein VP39"/>
    <property type="match status" value="1"/>
</dbReference>
<keyword evidence="7" id="KW-0687">Ribonucleoprotein</keyword>
<evidence type="ECO:0000256" key="1">
    <source>
        <dbReference type="ARBA" id="ARBA00009741"/>
    </source>
</evidence>
<evidence type="ECO:0000256" key="6">
    <source>
        <dbReference type="HAMAP-Rule" id="MF_00735"/>
    </source>
</evidence>
<proteinExistence type="inferred from homology"/>
<protein>
    <recommendedName>
        <fullName evidence="6">Ribosomal protein L11 methyltransferase</fullName>
        <shortName evidence="6">L11 Mtase</shortName>
        <ecNumber evidence="6">2.1.1.-</ecNumber>
    </recommendedName>
</protein>